<dbReference type="EMBL" id="CAJZBQ010000013">
    <property type="protein sequence ID" value="CAG9315253.1"/>
    <property type="molecule type" value="Genomic_DNA"/>
</dbReference>
<dbReference type="Proteomes" id="UP001162131">
    <property type="component" value="Unassembled WGS sequence"/>
</dbReference>
<dbReference type="AlphaFoldDB" id="A0AAU9IP22"/>
<feature type="region of interest" description="Disordered" evidence="1">
    <location>
        <begin position="33"/>
        <end position="52"/>
    </location>
</feature>
<gene>
    <name evidence="2" type="ORF">BSTOLATCC_MIC13027</name>
</gene>
<evidence type="ECO:0000313" key="2">
    <source>
        <dbReference type="EMBL" id="CAG9315253.1"/>
    </source>
</evidence>
<protein>
    <submittedName>
        <fullName evidence="2">Uncharacterized protein</fullName>
    </submittedName>
</protein>
<evidence type="ECO:0000313" key="3">
    <source>
        <dbReference type="Proteomes" id="UP001162131"/>
    </source>
</evidence>
<organism evidence="2 3">
    <name type="scientific">Blepharisma stoltei</name>
    <dbReference type="NCBI Taxonomy" id="1481888"/>
    <lineage>
        <taxon>Eukaryota</taxon>
        <taxon>Sar</taxon>
        <taxon>Alveolata</taxon>
        <taxon>Ciliophora</taxon>
        <taxon>Postciliodesmatophora</taxon>
        <taxon>Heterotrichea</taxon>
        <taxon>Heterotrichida</taxon>
        <taxon>Blepharismidae</taxon>
        <taxon>Blepharisma</taxon>
    </lineage>
</organism>
<evidence type="ECO:0000256" key="1">
    <source>
        <dbReference type="SAM" id="MobiDB-lite"/>
    </source>
</evidence>
<accession>A0AAU9IP22</accession>
<comment type="caution">
    <text evidence="2">The sequence shown here is derived from an EMBL/GenBank/DDBJ whole genome shotgun (WGS) entry which is preliminary data.</text>
</comment>
<reference evidence="2" key="1">
    <citation type="submission" date="2021-09" db="EMBL/GenBank/DDBJ databases">
        <authorList>
            <consortium name="AG Swart"/>
            <person name="Singh M."/>
            <person name="Singh A."/>
            <person name="Seah K."/>
            <person name="Emmerich C."/>
        </authorList>
    </citation>
    <scope>NUCLEOTIDE SEQUENCE</scope>
    <source>
        <strain evidence="2">ATCC30299</strain>
    </source>
</reference>
<proteinExistence type="predicted"/>
<keyword evidence="3" id="KW-1185">Reference proteome</keyword>
<name>A0AAU9IP22_9CILI</name>
<sequence length="156" mass="17809">MTDSRQEKIKSYTLSMPSFLASKRKLVLNPLATKKSPQSFSRRNSEVGKLPPIVSPRPRIESWDCQINSALDLLNSPKTVRNSPSSSKYLPFIYAQNGLEKANEIMPDLKLRRDFVLPITRKDCCVNLLEDCNVQAKNPEIHKRHRTLLMQSVQEG</sequence>